<comment type="caution">
    <text evidence="3">The sequence shown here is derived from an EMBL/GenBank/DDBJ whole genome shotgun (WGS) entry which is preliminary data.</text>
</comment>
<evidence type="ECO:0000313" key="3">
    <source>
        <dbReference type="EMBL" id="TDQ05937.1"/>
    </source>
</evidence>
<dbReference type="Gene3D" id="1.25.40.10">
    <property type="entry name" value="Tetratricopeptide repeat domain"/>
    <property type="match status" value="2"/>
</dbReference>
<gene>
    <name evidence="3" type="ORF">EV186_1011915</name>
</gene>
<evidence type="ECO:0000256" key="2">
    <source>
        <dbReference type="ARBA" id="ARBA00022803"/>
    </source>
</evidence>
<keyword evidence="2" id="KW-0802">TPR repeat</keyword>
<dbReference type="EMBL" id="SNXZ01000001">
    <property type="protein sequence ID" value="TDQ05937.1"/>
    <property type="molecule type" value="Genomic_DNA"/>
</dbReference>
<dbReference type="AlphaFoldDB" id="A0A4R6SPF2"/>
<dbReference type="InterPro" id="IPR011990">
    <property type="entry name" value="TPR-like_helical_dom_sf"/>
</dbReference>
<name>A0A4R6SPF2_LABRH</name>
<keyword evidence="1" id="KW-0677">Repeat</keyword>
<dbReference type="PANTHER" id="PTHR45586:SF1">
    <property type="entry name" value="LIPOPOLYSACCHARIDE ASSEMBLY PROTEIN B"/>
    <property type="match status" value="1"/>
</dbReference>
<dbReference type="SUPFAM" id="SSF48452">
    <property type="entry name" value="TPR-like"/>
    <property type="match status" value="2"/>
</dbReference>
<keyword evidence="4" id="KW-1185">Reference proteome</keyword>
<sequence length="359" mass="38857">MVREVLASDPDDPHAVAVLALCVHRLGRYDELVAISERLIALDPDSFVGYAMLSSGLGNDRRFAEAVEPARTAVRLRPDDASVQAGLAEALAMTGQGAEAVRAAVEAVRLAPDDPGVMEIWGFVLAKTERWGEAVAPLAAAVGKDPLNAQHRFRLGCVLLRLGRYDEVREQWSAMLAAEPSERNVRWVHDELVTELVPAPLAGLFQQACLALHGEELDIPAVREYALGRLLEENPAAAHRVVERLTSPDALLLRALVRKHDGEHEEAAELLVRAHAEGCRSDALYQAAMVSCLRAGAFADGARLAEEAVGLFPDVPAYLWFHAKYLLALGEVEAARPLAARYARLEPGAEADELVAELG</sequence>
<dbReference type="Proteomes" id="UP000295444">
    <property type="component" value="Unassembled WGS sequence"/>
</dbReference>
<organism evidence="3 4">
    <name type="scientific">Labedaea rhizosphaerae</name>
    <dbReference type="NCBI Taxonomy" id="598644"/>
    <lineage>
        <taxon>Bacteria</taxon>
        <taxon>Bacillati</taxon>
        <taxon>Actinomycetota</taxon>
        <taxon>Actinomycetes</taxon>
        <taxon>Pseudonocardiales</taxon>
        <taxon>Pseudonocardiaceae</taxon>
        <taxon>Labedaea</taxon>
    </lineage>
</organism>
<dbReference type="Pfam" id="PF13432">
    <property type="entry name" value="TPR_16"/>
    <property type="match status" value="3"/>
</dbReference>
<reference evidence="3 4" key="1">
    <citation type="submission" date="2019-03" db="EMBL/GenBank/DDBJ databases">
        <title>Genomic Encyclopedia of Type Strains, Phase IV (KMG-IV): sequencing the most valuable type-strain genomes for metagenomic binning, comparative biology and taxonomic classification.</title>
        <authorList>
            <person name="Goeker M."/>
        </authorList>
    </citation>
    <scope>NUCLEOTIDE SEQUENCE [LARGE SCALE GENOMIC DNA]</scope>
    <source>
        <strain evidence="3 4">DSM 45361</strain>
    </source>
</reference>
<dbReference type="PANTHER" id="PTHR45586">
    <property type="entry name" value="TPR REPEAT-CONTAINING PROTEIN PA4667"/>
    <property type="match status" value="1"/>
</dbReference>
<accession>A0A4R6SPF2</accession>
<protein>
    <submittedName>
        <fullName evidence="3">Tetratricopeptide repeat protein</fullName>
    </submittedName>
</protein>
<evidence type="ECO:0000313" key="4">
    <source>
        <dbReference type="Proteomes" id="UP000295444"/>
    </source>
</evidence>
<evidence type="ECO:0000256" key="1">
    <source>
        <dbReference type="ARBA" id="ARBA00022737"/>
    </source>
</evidence>
<dbReference type="InterPro" id="IPR051012">
    <property type="entry name" value="CellSynth/LPSAsmb/PSIAsmb"/>
</dbReference>
<proteinExistence type="predicted"/>